<evidence type="ECO:0000256" key="1">
    <source>
        <dbReference type="SAM" id="SignalP"/>
    </source>
</evidence>
<proteinExistence type="predicted"/>
<dbReference type="GO" id="GO:0005615">
    <property type="term" value="C:extracellular space"/>
    <property type="evidence" value="ECO:0007669"/>
    <property type="project" value="TreeGrafter"/>
</dbReference>
<dbReference type="Proteomes" id="UP000550707">
    <property type="component" value="Unassembled WGS sequence"/>
</dbReference>
<feature type="chain" id="PRO_5029707772" evidence="1">
    <location>
        <begin position="18"/>
        <end position="141"/>
    </location>
</feature>
<dbReference type="PANTHER" id="PTHR16926:SF1">
    <property type="entry name" value="INTERLEUKIN-9"/>
    <property type="match status" value="1"/>
</dbReference>
<comment type="caution">
    <text evidence="2">The sequence shown here is derived from an EMBL/GenBank/DDBJ whole genome shotgun (WGS) entry which is preliminary data.</text>
</comment>
<dbReference type="FunCoup" id="A0A7J8I6Y6">
    <property type="interactions" value="2"/>
</dbReference>
<reference evidence="2 3" key="1">
    <citation type="journal article" date="2020" name="Nature">
        <title>Six reference-quality genomes reveal evolution of bat adaptations.</title>
        <authorList>
            <person name="Jebb D."/>
            <person name="Huang Z."/>
            <person name="Pippel M."/>
            <person name="Hughes G.M."/>
            <person name="Lavrichenko K."/>
            <person name="Devanna P."/>
            <person name="Winkler S."/>
            <person name="Jermiin L.S."/>
            <person name="Skirmuntt E.C."/>
            <person name="Katzourakis A."/>
            <person name="Burkitt-Gray L."/>
            <person name="Ray D.A."/>
            <person name="Sullivan K.A.M."/>
            <person name="Roscito J.G."/>
            <person name="Kirilenko B.M."/>
            <person name="Davalos L.M."/>
            <person name="Corthals A.P."/>
            <person name="Power M.L."/>
            <person name="Jones G."/>
            <person name="Ransome R.D."/>
            <person name="Dechmann D.K.N."/>
            <person name="Locatelli A.G."/>
            <person name="Puechmaille S.J."/>
            <person name="Fedrigo O."/>
            <person name="Jarvis E.D."/>
            <person name="Hiller M."/>
            <person name="Vernes S.C."/>
            <person name="Myers E.W."/>
            <person name="Teeling E.C."/>
        </authorList>
    </citation>
    <scope>NUCLEOTIDE SEQUENCE [LARGE SCALE GENOMIC DNA]</scope>
    <source>
        <strain evidence="2">MMolMol1</strain>
        <tissue evidence="2">Muscle</tissue>
    </source>
</reference>
<dbReference type="AlphaFoldDB" id="A0A7J8I6Y6"/>
<accession>A0A7J8I6Y6</accession>
<evidence type="ECO:0000313" key="2">
    <source>
        <dbReference type="EMBL" id="KAF6480396.1"/>
    </source>
</evidence>
<gene>
    <name evidence="2" type="ORF">HJG59_006778</name>
</gene>
<sequence length="141" mass="15192">MLLTVVLASALLLCSVADQGCLTFVGIKDVSYLIDKLQKDPLSKCSCSGNVTSCLCLPIPSDSCSTPCFQEGLAQIANTTVQTSFSLVFSRVMKTVGALKNSKCQYFSCDQPCNQTTSGNTLTFLNSLLGVFQKERMRGRP</sequence>
<dbReference type="OrthoDB" id="9831043at2759"/>
<feature type="signal peptide" evidence="1">
    <location>
        <begin position="1"/>
        <end position="17"/>
    </location>
</feature>
<dbReference type="InterPro" id="IPR020447">
    <property type="entry name" value="IL-9"/>
</dbReference>
<dbReference type="EMBL" id="JACASF010000004">
    <property type="protein sequence ID" value="KAF6480396.1"/>
    <property type="molecule type" value="Genomic_DNA"/>
</dbReference>
<dbReference type="InParanoid" id="A0A7J8I6Y6"/>
<keyword evidence="1" id="KW-0732">Signal</keyword>
<evidence type="ECO:0000313" key="3">
    <source>
        <dbReference type="Proteomes" id="UP000550707"/>
    </source>
</evidence>
<organism evidence="2 3">
    <name type="scientific">Molossus molossus</name>
    <name type="common">Pallas' mastiff bat</name>
    <name type="synonym">Vespertilio molossus</name>
    <dbReference type="NCBI Taxonomy" id="27622"/>
    <lineage>
        <taxon>Eukaryota</taxon>
        <taxon>Metazoa</taxon>
        <taxon>Chordata</taxon>
        <taxon>Craniata</taxon>
        <taxon>Vertebrata</taxon>
        <taxon>Euteleostomi</taxon>
        <taxon>Mammalia</taxon>
        <taxon>Eutheria</taxon>
        <taxon>Laurasiatheria</taxon>
        <taxon>Chiroptera</taxon>
        <taxon>Yangochiroptera</taxon>
        <taxon>Molossidae</taxon>
        <taxon>Molossus</taxon>
    </lineage>
</organism>
<dbReference type="PRINTS" id="PR01926">
    <property type="entry name" value="INTERLEUKIN9"/>
</dbReference>
<dbReference type="GO" id="GO:0005140">
    <property type="term" value="F:interleukin-9 receptor binding"/>
    <property type="evidence" value="ECO:0007669"/>
    <property type="project" value="TreeGrafter"/>
</dbReference>
<name>A0A7J8I6Y6_MOLMO</name>
<protein>
    <submittedName>
        <fullName evidence="2">Interleukin 9</fullName>
    </submittedName>
</protein>
<keyword evidence="3" id="KW-1185">Reference proteome</keyword>
<dbReference type="GO" id="GO:0005125">
    <property type="term" value="F:cytokine activity"/>
    <property type="evidence" value="ECO:0007669"/>
    <property type="project" value="TreeGrafter"/>
</dbReference>
<dbReference type="PANTHER" id="PTHR16926">
    <property type="entry name" value="INTERLEUKIN 9"/>
    <property type="match status" value="1"/>
</dbReference>